<evidence type="ECO:0000259" key="1">
    <source>
        <dbReference type="Pfam" id="PF13456"/>
    </source>
</evidence>
<dbReference type="AlphaFoldDB" id="A0ABD3LSQ5"/>
<name>A0ABD3LSQ5_EUCGL</name>
<dbReference type="InterPro" id="IPR036397">
    <property type="entry name" value="RNaseH_sf"/>
</dbReference>
<evidence type="ECO:0000313" key="3">
    <source>
        <dbReference type="Proteomes" id="UP001634007"/>
    </source>
</evidence>
<proteinExistence type="predicted"/>
<sequence length="188" mass="21093">MDSICSLLEEFFREQSEDLGLLNGYRFPWQHRCEWQLPTEGWLKLNFSGKARNGVLPAGFGVILRDEYEDVVVTYSCSLGELADATVANAEALRMGMRLLEDVPGGVKQLVVEGTDLSVARWATSRLEPLEKVKEAVDDVLEALARMKMVIHRVYEEANEAAMVLAKEGATTQDRRVWISSKIRGEMG</sequence>
<dbReference type="PANTHER" id="PTHR47723:SF19">
    <property type="entry name" value="POLYNUCLEOTIDYL TRANSFERASE, RIBONUCLEASE H-LIKE SUPERFAMILY PROTEIN"/>
    <property type="match status" value="1"/>
</dbReference>
<dbReference type="InterPro" id="IPR002156">
    <property type="entry name" value="RNaseH_domain"/>
</dbReference>
<feature type="domain" description="RNase H type-1" evidence="1">
    <location>
        <begin position="46"/>
        <end position="168"/>
    </location>
</feature>
<dbReference type="Gene3D" id="3.30.420.10">
    <property type="entry name" value="Ribonuclease H-like superfamily/Ribonuclease H"/>
    <property type="match status" value="1"/>
</dbReference>
<comment type="caution">
    <text evidence="2">The sequence shown here is derived from an EMBL/GenBank/DDBJ whole genome shotgun (WGS) entry which is preliminary data.</text>
</comment>
<keyword evidence="3" id="KW-1185">Reference proteome</keyword>
<gene>
    <name evidence="2" type="ORF">ACJRO7_000371</name>
</gene>
<dbReference type="InterPro" id="IPR012337">
    <property type="entry name" value="RNaseH-like_sf"/>
</dbReference>
<dbReference type="EMBL" id="JBJKBG010000001">
    <property type="protein sequence ID" value="KAL3752962.1"/>
    <property type="molecule type" value="Genomic_DNA"/>
</dbReference>
<dbReference type="Pfam" id="PF13456">
    <property type="entry name" value="RVT_3"/>
    <property type="match status" value="1"/>
</dbReference>
<dbReference type="InterPro" id="IPR044730">
    <property type="entry name" value="RNase_H-like_dom_plant"/>
</dbReference>
<organism evidence="2 3">
    <name type="scientific">Eucalyptus globulus</name>
    <name type="common">Tasmanian blue gum</name>
    <dbReference type="NCBI Taxonomy" id="34317"/>
    <lineage>
        <taxon>Eukaryota</taxon>
        <taxon>Viridiplantae</taxon>
        <taxon>Streptophyta</taxon>
        <taxon>Embryophyta</taxon>
        <taxon>Tracheophyta</taxon>
        <taxon>Spermatophyta</taxon>
        <taxon>Magnoliopsida</taxon>
        <taxon>eudicotyledons</taxon>
        <taxon>Gunneridae</taxon>
        <taxon>Pentapetalae</taxon>
        <taxon>rosids</taxon>
        <taxon>malvids</taxon>
        <taxon>Myrtales</taxon>
        <taxon>Myrtaceae</taxon>
        <taxon>Myrtoideae</taxon>
        <taxon>Eucalypteae</taxon>
        <taxon>Eucalyptus</taxon>
    </lineage>
</organism>
<evidence type="ECO:0000313" key="2">
    <source>
        <dbReference type="EMBL" id="KAL3752962.1"/>
    </source>
</evidence>
<dbReference type="CDD" id="cd06222">
    <property type="entry name" value="RNase_H_like"/>
    <property type="match status" value="1"/>
</dbReference>
<dbReference type="InterPro" id="IPR053151">
    <property type="entry name" value="RNase_H-like"/>
</dbReference>
<dbReference type="Proteomes" id="UP001634007">
    <property type="component" value="Unassembled WGS sequence"/>
</dbReference>
<reference evidence="2 3" key="1">
    <citation type="submission" date="2024-11" db="EMBL/GenBank/DDBJ databases">
        <title>Chromosome-level genome assembly of Eucalyptus globulus Labill. provides insights into its genome evolution.</title>
        <authorList>
            <person name="Li X."/>
        </authorList>
    </citation>
    <scope>NUCLEOTIDE SEQUENCE [LARGE SCALE GENOMIC DNA]</scope>
    <source>
        <strain evidence="2">CL2024</strain>
        <tissue evidence="2">Fresh tender leaves</tissue>
    </source>
</reference>
<accession>A0ABD3LSQ5</accession>
<dbReference type="SUPFAM" id="SSF53098">
    <property type="entry name" value="Ribonuclease H-like"/>
    <property type="match status" value="1"/>
</dbReference>
<dbReference type="PANTHER" id="PTHR47723">
    <property type="entry name" value="OS05G0353850 PROTEIN"/>
    <property type="match status" value="1"/>
</dbReference>
<protein>
    <recommendedName>
        <fullName evidence="1">RNase H type-1 domain-containing protein</fullName>
    </recommendedName>
</protein>